<evidence type="ECO:0000256" key="5">
    <source>
        <dbReference type="PROSITE-ProRule" id="PRU01161"/>
    </source>
</evidence>
<comment type="function">
    <text evidence="4">Possesses non-specific lipolytic acyl hydrolase (LAH) activity. Hydrolyzes phospholipids as well as galactolipids. May play a role in disease resistance.</text>
</comment>
<comment type="similarity">
    <text evidence="1 6">Belongs to the patatin family.</text>
</comment>
<keyword evidence="3 6" id="KW-0443">Lipid metabolism</keyword>
<keyword evidence="2" id="KW-0611">Plant defense</keyword>
<name>A0AAV5FEM8_ELECO</name>
<dbReference type="EC" id="3.1.1.-" evidence="6"/>
<evidence type="ECO:0000259" key="7">
    <source>
        <dbReference type="PROSITE" id="PS51635"/>
    </source>
</evidence>
<dbReference type="Proteomes" id="UP001054889">
    <property type="component" value="Unassembled WGS sequence"/>
</dbReference>
<keyword evidence="6" id="KW-0442">Lipid degradation</keyword>
<gene>
    <name evidence="8" type="primary">gb21679</name>
    <name evidence="8" type="ORF">PR202_gb21679</name>
</gene>
<sequence length="299" mass="33182">MIEVFKGPKYDGEALHSKIQGLFGSTRLRDTLTNVVIPAFDVKMLHHTIFSTFDFLVASLHICRPRASLKDVLLSDVCIATSAAPTYLPAHFFQTTDKVTNETRDFNLIDGGVAANNPTMVTINQITRRAIVDNNKKEVLPGVPTDYGKFLVISIGTGTAKDAEMYTAKETARWGIQSWIFGKHGYTPIIDMFSYSSAGLVDYNVSILFQALGSEKNYLRIQDDSLKDTEATVDVATKENMEELVQIGERMLKNKVTRVDMETGKPVEPVPSEGSNADALTRFAKLLSDERKRRMSSSS</sequence>
<reference evidence="8" key="1">
    <citation type="journal article" date="2018" name="DNA Res.">
        <title>Multiple hybrid de novo genome assembly of finger millet, an orphan allotetraploid crop.</title>
        <authorList>
            <person name="Hatakeyama M."/>
            <person name="Aluri S."/>
            <person name="Balachadran M.T."/>
            <person name="Sivarajan S.R."/>
            <person name="Patrignani A."/>
            <person name="Gruter S."/>
            <person name="Poveda L."/>
            <person name="Shimizu-Inatsugi R."/>
            <person name="Baeten J."/>
            <person name="Francoijs K.J."/>
            <person name="Nataraja K.N."/>
            <person name="Reddy Y.A.N."/>
            <person name="Phadnis S."/>
            <person name="Ravikumar R.L."/>
            <person name="Schlapbach R."/>
            <person name="Sreeman S.M."/>
            <person name="Shimizu K.K."/>
        </authorList>
    </citation>
    <scope>NUCLEOTIDE SEQUENCE</scope>
</reference>
<keyword evidence="9" id="KW-1185">Reference proteome</keyword>
<comment type="function">
    <text evidence="6">Lipolytic acyl hydrolase (LAH).</text>
</comment>
<comment type="caution">
    <text evidence="5">Lacks conserved residue(s) required for the propagation of feature annotation.</text>
</comment>
<evidence type="ECO:0000256" key="2">
    <source>
        <dbReference type="ARBA" id="ARBA00022821"/>
    </source>
</evidence>
<organism evidence="8 9">
    <name type="scientific">Eleusine coracana subsp. coracana</name>
    <dbReference type="NCBI Taxonomy" id="191504"/>
    <lineage>
        <taxon>Eukaryota</taxon>
        <taxon>Viridiplantae</taxon>
        <taxon>Streptophyta</taxon>
        <taxon>Embryophyta</taxon>
        <taxon>Tracheophyta</taxon>
        <taxon>Spermatophyta</taxon>
        <taxon>Magnoliopsida</taxon>
        <taxon>Liliopsida</taxon>
        <taxon>Poales</taxon>
        <taxon>Poaceae</taxon>
        <taxon>PACMAD clade</taxon>
        <taxon>Chloridoideae</taxon>
        <taxon>Cynodonteae</taxon>
        <taxon>Eleusininae</taxon>
        <taxon>Eleusine</taxon>
    </lineage>
</organism>
<feature type="domain" description="PNPLA" evidence="7">
    <location>
        <begin position="1"/>
        <end position="123"/>
    </location>
</feature>
<protein>
    <recommendedName>
        <fullName evidence="6">Patatin</fullName>
        <ecNumber evidence="6">3.1.1.-</ecNumber>
    </recommendedName>
</protein>
<evidence type="ECO:0000313" key="8">
    <source>
        <dbReference type="EMBL" id="GJN33113.1"/>
    </source>
</evidence>
<dbReference type="GO" id="GO:0006952">
    <property type="term" value="P:defense response"/>
    <property type="evidence" value="ECO:0007669"/>
    <property type="project" value="UniProtKB-KW"/>
</dbReference>
<dbReference type="PANTHER" id="PTHR32176">
    <property type="entry name" value="XYLOSE ISOMERASE"/>
    <property type="match status" value="1"/>
</dbReference>
<reference evidence="8" key="2">
    <citation type="submission" date="2021-12" db="EMBL/GenBank/DDBJ databases">
        <title>Resequencing data analysis of finger millet.</title>
        <authorList>
            <person name="Hatakeyama M."/>
            <person name="Aluri S."/>
            <person name="Balachadran M.T."/>
            <person name="Sivarajan S.R."/>
            <person name="Poveda L."/>
            <person name="Shimizu-Inatsugi R."/>
            <person name="Schlapbach R."/>
            <person name="Sreeman S.M."/>
            <person name="Shimizu K.K."/>
        </authorList>
    </citation>
    <scope>NUCLEOTIDE SEQUENCE</scope>
</reference>
<comment type="domain">
    <text evidence="6">The nitrogen atoms of the two glycine residues in the GGXR motif define the oxyanion hole, and stabilize the oxyanion that forms during the nucleophilic attack by the catalytic serine during substrate cleavage.</text>
</comment>
<dbReference type="SUPFAM" id="SSF52151">
    <property type="entry name" value="FabD/lysophospholipase-like"/>
    <property type="match status" value="1"/>
</dbReference>
<evidence type="ECO:0000313" key="9">
    <source>
        <dbReference type="Proteomes" id="UP001054889"/>
    </source>
</evidence>
<accession>A0AAV5FEM8</accession>
<dbReference type="Gene3D" id="3.40.1090.10">
    <property type="entry name" value="Cytosolic phospholipase A2 catalytic domain"/>
    <property type="match status" value="1"/>
</dbReference>
<evidence type="ECO:0000256" key="3">
    <source>
        <dbReference type="ARBA" id="ARBA00023098"/>
    </source>
</evidence>
<dbReference type="InterPro" id="IPR016035">
    <property type="entry name" value="Acyl_Trfase/lysoPLipase"/>
</dbReference>
<dbReference type="InterPro" id="IPR002641">
    <property type="entry name" value="PNPLA_dom"/>
</dbReference>
<dbReference type="PROSITE" id="PS51635">
    <property type="entry name" value="PNPLA"/>
    <property type="match status" value="1"/>
</dbReference>
<dbReference type="EMBL" id="BQKI01000084">
    <property type="protein sequence ID" value="GJN33113.1"/>
    <property type="molecule type" value="Genomic_DNA"/>
</dbReference>
<dbReference type="GO" id="GO:0004620">
    <property type="term" value="F:phospholipase activity"/>
    <property type="evidence" value="ECO:0007669"/>
    <property type="project" value="TreeGrafter"/>
</dbReference>
<dbReference type="Pfam" id="PF01734">
    <property type="entry name" value="Patatin"/>
    <property type="match status" value="1"/>
</dbReference>
<evidence type="ECO:0000256" key="6">
    <source>
        <dbReference type="RuleBase" id="RU361262"/>
    </source>
</evidence>
<dbReference type="GO" id="GO:0047372">
    <property type="term" value="F:monoacylglycerol lipase activity"/>
    <property type="evidence" value="ECO:0007669"/>
    <property type="project" value="TreeGrafter"/>
</dbReference>
<keyword evidence="6" id="KW-0378">Hydrolase</keyword>
<evidence type="ECO:0000256" key="4">
    <source>
        <dbReference type="ARBA" id="ARBA00025642"/>
    </source>
</evidence>
<proteinExistence type="inferred from homology"/>
<comment type="caution">
    <text evidence="8">The sequence shown here is derived from an EMBL/GenBank/DDBJ whole genome shotgun (WGS) entry which is preliminary data.</text>
</comment>
<dbReference type="AlphaFoldDB" id="A0AAV5FEM8"/>
<dbReference type="PANTHER" id="PTHR32176:SF50">
    <property type="entry name" value="PATATIN"/>
    <property type="match status" value="1"/>
</dbReference>
<dbReference type="GO" id="GO:0016042">
    <property type="term" value="P:lipid catabolic process"/>
    <property type="evidence" value="ECO:0007669"/>
    <property type="project" value="UniProtKB-KW"/>
</dbReference>
<evidence type="ECO:0000256" key="1">
    <source>
        <dbReference type="ARBA" id="ARBA00010240"/>
    </source>
</evidence>
<feature type="short sequence motif" description="DGA/G" evidence="5">
    <location>
        <begin position="110"/>
        <end position="112"/>
    </location>
</feature>